<dbReference type="AlphaFoldDB" id="A0A0L0BRN0"/>
<dbReference type="EMBL" id="JRES01001465">
    <property type="protein sequence ID" value="KNC22697.1"/>
    <property type="molecule type" value="Genomic_DNA"/>
</dbReference>
<keyword evidence="1" id="KW-0812">Transmembrane</keyword>
<gene>
    <name evidence="2" type="ORF">FF38_01658</name>
</gene>
<protein>
    <submittedName>
        <fullName evidence="2">Uncharacterized protein</fullName>
    </submittedName>
</protein>
<keyword evidence="1" id="KW-0472">Membrane</keyword>
<sequence>MFPSLSVNEYVFPAASSPTIPSQAAAANEPLYNSVVVVALTAISTAATAIAVVVTSRLQKPTAKTNIRFRFLLALGGVGGSPKGEQLKHATNDSYGCCSTHDQTIVMSIFASGGSLKEEELRHAFNDLMAAKAKEAFYPRGRARFRLQPCDIGSWLSYGLPLHFPVRFIGELPSEWPDFGVKKTNKGFNFSGFLSGDVSCYVIMDFPAEIFNKRRSGRGNI</sequence>
<organism evidence="2 3">
    <name type="scientific">Lucilia cuprina</name>
    <name type="common">Green bottle fly</name>
    <name type="synonym">Australian sheep blowfly</name>
    <dbReference type="NCBI Taxonomy" id="7375"/>
    <lineage>
        <taxon>Eukaryota</taxon>
        <taxon>Metazoa</taxon>
        <taxon>Ecdysozoa</taxon>
        <taxon>Arthropoda</taxon>
        <taxon>Hexapoda</taxon>
        <taxon>Insecta</taxon>
        <taxon>Pterygota</taxon>
        <taxon>Neoptera</taxon>
        <taxon>Endopterygota</taxon>
        <taxon>Diptera</taxon>
        <taxon>Brachycera</taxon>
        <taxon>Muscomorpha</taxon>
        <taxon>Oestroidea</taxon>
        <taxon>Calliphoridae</taxon>
        <taxon>Luciliinae</taxon>
        <taxon>Lucilia</taxon>
    </lineage>
</organism>
<reference evidence="2 3" key="1">
    <citation type="journal article" date="2015" name="Nat. Commun.">
        <title>Lucilia cuprina genome unlocks parasitic fly biology to underpin future interventions.</title>
        <authorList>
            <person name="Anstead C.A."/>
            <person name="Korhonen P.K."/>
            <person name="Young N.D."/>
            <person name="Hall R.S."/>
            <person name="Jex A.R."/>
            <person name="Murali S.C."/>
            <person name="Hughes D.S."/>
            <person name="Lee S.F."/>
            <person name="Perry T."/>
            <person name="Stroehlein A.J."/>
            <person name="Ansell B.R."/>
            <person name="Breugelmans B."/>
            <person name="Hofmann A."/>
            <person name="Qu J."/>
            <person name="Dugan S."/>
            <person name="Lee S.L."/>
            <person name="Chao H."/>
            <person name="Dinh H."/>
            <person name="Han Y."/>
            <person name="Doddapaneni H.V."/>
            <person name="Worley K.C."/>
            <person name="Muzny D.M."/>
            <person name="Ioannidis P."/>
            <person name="Waterhouse R.M."/>
            <person name="Zdobnov E.M."/>
            <person name="James P.J."/>
            <person name="Bagnall N.H."/>
            <person name="Kotze A.C."/>
            <person name="Gibbs R.A."/>
            <person name="Richards S."/>
            <person name="Batterham P."/>
            <person name="Gasser R.B."/>
        </authorList>
    </citation>
    <scope>NUCLEOTIDE SEQUENCE [LARGE SCALE GENOMIC DNA]</scope>
    <source>
        <strain evidence="2 3">LS</strain>
        <tissue evidence="2">Full body</tissue>
    </source>
</reference>
<dbReference type="Proteomes" id="UP000037069">
    <property type="component" value="Unassembled WGS sequence"/>
</dbReference>
<proteinExistence type="predicted"/>
<feature type="transmembrane region" description="Helical" evidence="1">
    <location>
        <begin position="31"/>
        <end position="54"/>
    </location>
</feature>
<accession>A0A0L0BRN0</accession>
<evidence type="ECO:0000313" key="2">
    <source>
        <dbReference type="EMBL" id="KNC22697.1"/>
    </source>
</evidence>
<keyword evidence="3" id="KW-1185">Reference proteome</keyword>
<evidence type="ECO:0000256" key="1">
    <source>
        <dbReference type="SAM" id="Phobius"/>
    </source>
</evidence>
<keyword evidence="1" id="KW-1133">Transmembrane helix</keyword>
<evidence type="ECO:0000313" key="3">
    <source>
        <dbReference type="Proteomes" id="UP000037069"/>
    </source>
</evidence>
<name>A0A0L0BRN0_LUCCU</name>
<comment type="caution">
    <text evidence="2">The sequence shown here is derived from an EMBL/GenBank/DDBJ whole genome shotgun (WGS) entry which is preliminary data.</text>
</comment>